<evidence type="ECO:0000313" key="2">
    <source>
        <dbReference type="Proteomes" id="UP000182063"/>
    </source>
</evidence>
<dbReference type="Proteomes" id="UP000182063">
    <property type="component" value="Chromosome"/>
</dbReference>
<reference evidence="2" key="1">
    <citation type="submission" date="2016-11" db="EMBL/GenBank/DDBJ databases">
        <title>Complete Genome Sequence of alachlor-degrading Sphingomonas sp. strain JJ-A5.</title>
        <authorList>
            <person name="Lee H."/>
            <person name="Ka J.-O."/>
        </authorList>
    </citation>
    <scope>NUCLEOTIDE SEQUENCE [LARGE SCALE GENOMIC DNA]</scope>
    <source>
        <strain evidence="2">JJ-A5</strain>
    </source>
</reference>
<dbReference type="OrthoDB" id="7388866at2"/>
<name>A0A1L3ZYK1_9SPHN</name>
<evidence type="ECO:0000313" key="1">
    <source>
        <dbReference type="EMBL" id="API60707.1"/>
    </source>
</evidence>
<dbReference type="EMBL" id="CP018221">
    <property type="protein sequence ID" value="API60707.1"/>
    <property type="molecule type" value="Genomic_DNA"/>
</dbReference>
<evidence type="ECO:0008006" key="3">
    <source>
        <dbReference type="Google" id="ProtNLM"/>
    </source>
</evidence>
<proteinExistence type="predicted"/>
<sequence>MLKRVQHDGRVVTDFTRVAAIDWSGAKGRRHKGIAIAACGPGDAPPELIAPGHVWSRREVLDWLRERAADSERWLIGMDFSFAPPRMVRGCYLPGEDVPGDARGFWAYVDAKCADDDLGAASFLEEHHRRHFYFGAADGKKADFMHFRQCELAFNAKGGGKASTVYDAIGAAQVAKASFAGMRLLHHLGDALAVWPFDEGPPGQSMLVEIYCRAFIRMGGARGLKLRTMDDLNAVLARLGSAPAAGAAYSDHETDVLAAAAGLRQIAADPLYWQPKDMGPEIARTEGWTFGVD</sequence>
<organism evidence="1 2">
    <name type="scientific">Tardibacter chloracetimidivorans</name>
    <dbReference type="NCBI Taxonomy" id="1921510"/>
    <lineage>
        <taxon>Bacteria</taxon>
        <taxon>Pseudomonadati</taxon>
        <taxon>Pseudomonadota</taxon>
        <taxon>Alphaproteobacteria</taxon>
        <taxon>Sphingomonadales</taxon>
        <taxon>Sphingomonadaceae</taxon>
        <taxon>Tardibacter</taxon>
    </lineage>
</organism>
<dbReference type="KEGG" id="sphj:BSL82_16590"/>
<gene>
    <name evidence="1" type="ORF">BSL82_16590</name>
</gene>
<protein>
    <recommendedName>
        <fullName evidence="3">DUF429 domain-containing protein</fullName>
    </recommendedName>
</protein>
<accession>A0A1L3ZYK1</accession>
<keyword evidence="2" id="KW-1185">Reference proteome</keyword>
<dbReference type="STRING" id="1921510.BSL82_16590"/>
<dbReference type="RefSeq" id="WP_072598365.1">
    <property type="nucleotide sequence ID" value="NZ_CP018221.1"/>
</dbReference>
<dbReference type="AlphaFoldDB" id="A0A1L3ZYK1"/>